<dbReference type="PROSITE" id="PS00211">
    <property type="entry name" value="ABC_TRANSPORTER_1"/>
    <property type="match status" value="1"/>
</dbReference>
<keyword evidence="3" id="KW-0813">Transport</keyword>
<organism evidence="10 11">
    <name type="scientific">Streptomyces pathocidini</name>
    <dbReference type="NCBI Taxonomy" id="1650571"/>
    <lineage>
        <taxon>Bacteria</taxon>
        <taxon>Bacillati</taxon>
        <taxon>Actinomycetota</taxon>
        <taxon>Actinomycetes</taxon>
        <taxon>Kitasatosporales</taxon>
        <taxon>Streptomycetaceae</taxon>
        <taxon>Streptomyces</taxon>
    </lineage>
</organism>
<comment type="caution">
    <text evidence="10">The sequence shown here is derived from an EMBL/GenBank/DDBJ whole genome shotgun (WGS) entry which is preliminary data.</text>
</comment>
<dbReference type="CDD" id="cd03257">
    <property type="entry name" value="ABC_NikE_OppD_transporters"/>
    <property type="match status" value="1"/>
</dbReference>
<evidence type="ECO:0000256" key="1">
    <source>
        <dbReference type="ARBA" id="ARBA00004202"/>
    </source>
</evidence>
<dbReference type="RefSeq" id="WP_398719017.1">
    <property type="nucleotide sequence ID" value="NZ_JBIRWE010000008.1"/>
</dbReference>
<proteinExistence type="inferred from homology"/>
<accession>A0ABW7UX07</accession>
<comment type="subcellular location">
    <subcellularLocation>
        <location evidence="1">Cell membrane</location>
        <topology evidence="1">Peripheral membrane protein</topology>
    </subcellularLocation>
</comment>
<sequence>MSETLTGTAPGTPSGRTRPGPDSEILLDVQSLSVDYGSDYGPLPAVSDVSFTLRRGEILGIAGESGSGKTTLINALLRLLRPPATVRSGSAVLHPSGGEPVDLLSVGQKRLRELRWEHSAVVFQSAMNALNPVLRLEKQFADALRAHRKISKAEARERSARMLELVGIPAGRLADYPHELSGGMRQRATIALALVCEPDLLVMDEPTTAVDVVMQRQILRQLIRLQRTLGFSVVFITHDLSLLLETADRIAVMYGGRIVESGPAGALYREPRHPYTRGLRDSFPPLQGPLRKLTGIPGTPPDLRRLPPGCPFEPRCAHAVAACAQAVPALEADGDRLVACVRTGELTAGAAAPDETPAPNNGEPDEAS</sequence>
<keyword evidence="11" id="KW-1185">Reference proteome</keyword>
<keyword evidence="5" id="KW-0547">Nucleotide-binding</keyword>
<dbReference type="GO" id="GO:0005524">
    <property type="term" value="F:ATP binding"/>
    <property type="evidence" value="ECO:0007669"/>
    <property type="project" value="UniProtKB-KW"/>
</dbReference>
<evidence type="ECO:0000313" key="10">
    <source>
        <dbReference type="EMBL" id="MFI1966391.1"/>
    </source>
</evidence>
<dbReference type="SUPFAM" id="SSF52540">
    <property type="entry name" value="P-loop containing nucleoside triphosphate hydrolases"/>
    <property type="match status" value="1"/>
</dbReference>
<evidence type="ECO:0000256" key="7">
    <source>
        <dbReference type="ARBA" id="ARBA00023136"/>
    </source>
</evidence>
<dbReference type="EMBL" id="JBIRWE010000008">
    <property type="protein sequence ID" value="MFI1966391.1"/>
    <property type="molecule type" value="Genomic_DNA"/>
</dbReference>
<evidence type="ECO:0000256" key="3">
    <source>
        <dbReference type="ARBA" id="ARBA00022448"/>
    </source>
</evidence>
<evidence type="ECO:0000256" key="5">
    <source>
        <dbReference type="ARBA" id="ARBA00022741"/>
    </source>
</evidence>
<evidence type="ECO:0000313" key="11">
    <source>
        <dbReference type="Proteomes" id="UP001611548"/>
    </source>
</evidence>
<evidence type="ECO:0000259" key="9">
    <source>
        <dbReference type="PROSITE" id="PS50893"/>
    </source>
</evidence>
<dbReference type="Pfam" id="PF00005">
    <property type="entry name" value="ABC_tran"/>
    <property type="match status" value="1"/>
</dbReference>
<evidence type="ECO:0000256" key="2">
    <source>
        <dbReference type="ARBA" id="ARBA00005417"/>
    </source>
</evidence>
<dbReference type="PANTHER" id="PTHR43297:SF2">
    <property type="entry name" value="DIPEPTIDE TRANSPORT ATP-BINDING PROTEIN DPPD"/>
    <property type="match status" value="1"/>
</dbReference>
<keyword evidence="7" id="KW-0472">Membrane</keyword>
<evidence type="ECO:0000256" key="8">
    <source>
        <dbReference type="SAM" id="MobiDB-lite"/>
    </source>
</evidence>
<feature type="region of interest" description="Disordered" evidence="8">
    <location>
        <begin position="349"/>
        <end position="368"/>
    </location>
</feature>
<comment type="similarity">
    <text evidence="2">Belongs to the ABC transporter superfamily.</text>
</comment>
<evidence type="ECO:0000256" key="4">
    <source>
        <dbReference type="ARBA" id="ARBA00022475"/>
    </source>
</evidence>
<dbReference type="Proteomes" id="UP001611548">
    <property type="component" value="Unassembled WGS sequence"/>
</dbReference>
<dbReference type="InterPro" id="IPR017871">
    <property type="entry name" value="ABC_transporter-like_CS"/>
</dbReference>
<dbReference type="Pfam" id="PF08352">
    <property type="entry name" value="oligo_HPY"/>
    <property type="match status" value="1"/>
</dbReference>
<reference evidence="10 11" key="1">
    <citation type="submission" date="2024-10" db="EMBL/GenBank/DDBJ databases">
        <title>The Natural Products Discovery Center: Release of the First 8490 Sequenced Strains for Exploring Actinobacteria Biosynthetic Diversity.</title>
        <authorList>
            <person name="Kalkreuter E."/>
            <person name="Kautsar S.A."/>
            <person name="Yang D."/>
            <person name="Bader C.D."/>
            <person name="Teijaro C.N."/>
            <person name="Fluegel L."/>
            <person name="Davis C.M."/>
            <person name="Simpson J.R."/>
            <person name="Lauterbach L."/>
            <person name="Steele A.D."/>
            <person name="Gui C."/>
            <person name="Meng S."/>
            <person name="Li G."/>
            <person name="Viehrig K."/>
            <person name="Ye F."/>
            <person name="Su P."/>
            <person name="Kiefer A.F."/>
            <person name="Nichols A."/>
            <person name="Cepeda A.J."/>
            <person name="Yan W."/>
            <person name="Fan B."/>
            <person name="Jiang Y."/>
            <person name="Adhikari A."/>
            <person name="Zheng C.-J."/>
            <person name="Schuster L."/>
            <person name="Cowan T.M."/>
            <person name="Smanski M.J."/>
            <person name="Chevrette M.G."/>
            <person name="De Carvalho L.P.S."/>
            <person name="Shen B."/>
        </authorList>
    </citation>
    <scope>NUCLEOTIDE SEQUENCE [LARGE SCALE GENOMIC DNA]</scope>
    <source>
        <strain evidence="10 11">NPDC020327</strain>
    </source>
</reference>
<evidence type="ECO:0000256" key="6">
    <source>
        <dbReference type="ARBA" id="ARBA00022840"/>
    </source>
</evidence>
<dbReference type="InterPro" id="IPR027417">
    <property type="entry name" value="P-loop_NTPase"/>
</dbReference>
<dbReference type="Gene3D" id="3.40.50.300">
    <property type="entry name" value="P-loop containing nucleotide triphosphate hydrolases"/>
    <property type="match status" value="1"/>
</dbReference>
<protein>
    <submittedName>
        <fullName evidence="10">ABC transporter ATP-binding protein</fullName>
    </submittedName>
</protein>
<name>A0ABW7UX07_9ACTN</name>
<keyword evidence="4" id="KW-1003">Cell membrane</keyword>
<dbReference type="PROSITE" id="PS50893">
    <property type="entry name" value="ABC_TRANSPORTER_2"/>
    <property type="match status" value="1"/>
</dbReference>
<feature type="domain" description="ABC transporter" evidence="9">
    <location>
        <begin position="29"/>
        <end position="280"/>
    </location>
</feature>
<dbReference type="NCBIfam" id="TIGR01727">
    <property type="entry name" value="oligo_HPY"/>
    <property type="match status" value="1"/>
</dbReference>
<dbReference type="InterPro" id="IPR050388">
    <property type="entry name" value="ABC_Ni/Peptide_Import"/>
</dbReference>
<feature type="compositionally biased region" description="Low complexity" evidence="8">
    <location>
        <begin position="1"/>
        <end position="20"/>
    </location>
</feature>
<gene>
    <name evidence="10" type="ORF">ACH429_20165</name>
</gene>
<dbReference type="InterPro" id="IPR013563">
    <property type="entry name" value="Oligopep_ABC_C"/>
</dbReference>
<dbReference type="InterPro" id="IPR003593">
    <property type="entry name" value="AAA+_ATPase"/>
</dbReference>
<dbReference type="SMART" id="SM00382">
    <property type="entry name" value="AAA"/>
    <property type="match status" value="1"/>
</dbReference>
<dbReference type="InterPro" id="IPR003439">
    <property type="entry name" value="ABC_transporter-like_ATP-bd"/>
</dbReference>
<dbReference type="PANTHER" id="PTHR43297">
    <property type="entry name" value="OLIGOPEPTIDE TRANSPORT ATP-BINDING PROTEIN APPD"/>
    <property type="match status" value="1"/>
</dbReference>
<feature type="region of interest" description="Disordered" evidence="8">
    <location>
        <begin position="1"/>
        <end position="23"/>
    </location>
</feature>
<keyword evidence="6 10" id="KW-0067">ATP-binding</keyword>